<evidence type="ECO:0000256" key="3">
    <source>
        <dbReference type="ARBA" id="ARBA00022692"/>
    </source>
</evidence>
<dbReference type="InterPro" id="IPR001727">
    <property type="entry name" value="GDT1-like"/>
</dbReference>
<dbReference type="Proteomes" id="UP000192923">
    <property type="component" value="Unassembled WGS sequence"/>
</dbReference>
<evidence type="ECO:0000313" key="7">
    <source>
        <dbReference type="EMBL" id="SMF95775.1"/>
    </source>
</evidence>
<name>A0A1Y6D7E0_9GAMM</name>
<evidence type="ECO:0000256" key="2">
    <source>
        <dbReference type="ARBA" id="ARBA00009190"/>
    </source>
</evidence>
<keyword evidence="3 6" id="KW-0812">Transmembrane</keyword>
<evidence type="ECO:0000256" key="6">
    <source>
        <dbReference type="RuleBase" id="RU365102"/>
    </source>
</evidence>
<dbReference type="EMBL" id="FXAM01000001">
    <property type="protein sequence ID" value="SMF95775.1"/>
    <property type="molecule type" value="Genomic_DNA"/>
</dbReference>
<feature type="transmembrane region" description="Helical" evidence="6">
    <location>
        <begin position="61"/>
        <end position="84"/>
    </location>
</feature>
<dbReference type="Pfam" id="PF01169">
    <property type="entry name" value="GDT1"/>
    <property type="match status" value="2"/>
</dbReference>
<proteinExistence type="inferred from homology"/>
<feature type="transmembrane region" description="Helical" evidence="6">
    <location>
        <begin position="90"/>
        <end position="110"/>
    </location>
</feature>
<keyword evidence="8" id="KW-1185">Reference proteome</keyword>
<evidence type="ECO:0000256" key="5">
    <source>
        <dbReference type="ARBA" id="ARBA00023136"/>
    </source>
</evidence>
<reference evidence="7 8" key="1">
    <citation type="submission" date="2016-12" db="EMBL/GenBank/DDBJ databases">
        <authorList>
            <person name="Song W.-J."/>
            <person name="Kurnit D.M."/>
        </authorList>
    </citation>
    <scope>NUCLEOTIDE SEQUENCE [LARGE SCALE GENOMIC DNA]</scope>
    <source>
        <strain evidence="7 8">175</strain>
    </source>
</reference>
<evidence type="ECO:0000313" key="8">
    <source>
        <dbReference type="Proteomes" id="UP000192923"/>
    </source>
</evidence>
<feature type="transmembrane region" description="Helical" evidence="6">
    <location>
        <begin position="122"/>
        <end position="140"/>
    </location>
</feature>
<dbReference type="AlphaFoldDB" id="A0A1Y6D7E0"/>
<dbReference type="PANTHER" id="PTHR12608:SF1">
    <property type="entry name" value="TRANSMEMBRANE PROTEIN 165"/>
    <property type="match status" value="1"/>
</dbReference>
<accession>A0A1Y6D7E0</accession>
<keyword evidence="4 6" id="KW-1133">Transmembrane helix</keyword>
<evidence type="ECO:0000256" key="1">
    <source>
        <dbReference type="ARBA" id="ARBA00004141"/>
    </source>
</evidence>
<feature type="transmembrane region" description="Helical" evidence="6">
    <location>
        <begin position="160"/>
        <end position="178"/>
    </location>
</feature>
<comment type="subcellular location">
    <subcellularLocation>
        <location evidence="1 6">Membrane</location>
        <topology evidence="1 6">Multi-pass membrane protein</topology>
    </subcellularLocation>
</comment>
<sequence>MACGLIAEVAAWAERTLPALDWARGWGAAGTTFALVGAAEFGDKSQLVCMALAARHRHSPVLWGSVLAFALLNLIAVAFGAAAGEWLPPNVVAGGVAVLFAGFGIRALLAQEEDADGEVEEKTGHGIFVTTFLMIFLAEFGDKTQIAVAGLGAAEPVVPVWLGATLALSTTSALGIWAGRTVLRKLPQHVIHRIGGVLFLGFALFAAHEAVPPGWWDLAEAWVKAWAG</sequence>
<dbReference type="RefSeq" id="WP_085214278.1">
    <property type="nucleotide sequence ID" value="NZ_FXAM01000001.1"/>
</dbReference>
<dbReference type="PANTHER" id="PTHR12608">
    <property type="entry name" value="TRANSMEMBRANE PROTEIN HTP-1 RELATED"/>
    <property type="match status" value="1"/>
</dbReference>
<comment type="similarity">
    <text evidence="2 6">Belongs to the GDT1 family.</text>
</comment>
<dbReference type="GO" id="GO:0046873">
    <property type="term" value="F:metal ion transmembrane transporter activity"/>
    <property type="evidence" value="ECO:0007669"/>
    <property type="project" value="InterPro"/>
</dbReference>
<dbReference type="OrthoDB" id="9801356at2"/>
<organism evidence="7 8">
    <name type="scientific">Methylomagnum ishizawai</name>
    <dbReference type="NCBI Taxonomy" id="1760988"/>
    <lineage>
        <taxon>Bacteria</taxon>
        <taxon>Pseudomonadati</taxon>
        <taxon>Pseudomonadota</taxon>
        <taxon>Gammaproteobacteria</taxon>
        <taxon>Methylococcales</taxon>
        <taxon>Methylococcaceae</taxon>
        <taxon>Methylomagnum</taxon>
    </lineage>
</organism>
<dbReference type="STRING" id="1760988.SAMN02949497_3149"/>
<dbReference type="GO" id="GO:0016020">
    <property type="term" value="C:membrane"/>
    <property type="evidence" value="ECO:0007669"/>
    <property type="project" value="UniProtKB-SubCell"/>
</dbReference>
<keyword evidence="5 6" id="KW-0472">Membrane</keyword>
<protein>
    <recommendedName>
        <fullName evidence="6">GDT1 family protein</fullName>
    </recommendedName>
</protein>
<feature type="transmembrane region" description="Helical" evidence="6">
    <location>
        <begin position="190"/>
        <end position="208"/>
    </location>
</feature>
<gene>
    <name evidence="7" type="ORF">SAMN02949497_3149</name>
</gene>
<evidence type="ECO:0000256" key="4">
    <source>
        <dbReference type="ARBA" id="ARBA00022989"/>
    </source>
</evidence>